<evidence type="ECO:0000313" key="1">
    <source>
        <dbReference type="EMBL" id="KAK9175871.1"/>
    </source>
</evidence>
<proteinExistence type="predicted"/>
<keyword evidence="2" id="KW-1185">Reference proteome</keyword>
<gene>
    <name evidence="1" type="ORF">WN944_027881</name>
</gene>
<organism evidence="1 2">
    <name type="scientific">Citrus x changshan-huyou</name>
    <dbReference type="NCBI Taxonomy" id="2935761"/>
    <lineage>
        <taxon>Eukaryota</taxon>
        <taxon>Viridiplantae</taxon>
        <taxon>Streptophyta</taxon>
        <taxon>Embryophyta</taxon>
        <taxon>Tracheophyta</taxon>
        <taxon>Spermatophyta</taxon>
        <taxon>Magnoliopsida</taxon>
        <taxon>eudicotyledons</taxon>
        <taxon>Gunneridae</taxon>
        <taxon>Pentapetalae</taxon>
        <taxon>rosids</taxon>
        <taxon>malvids</taxon>
        <taxon>Sapindales</taxon>
        <taxon>Rutaceae</taxon>
        <taxon>Aurantioideae</taxon>
        <taxon>Citrus</taxon>
    </lineage>
</organism>
<evidence type="ECO:0000313" key="2">
    <source>
        <dbReference type="Proteomes" id="UP001428341"/>
    </source>
</evidence>
<name>A0AAP0LIS2_9ROSI</name>
<protein>
    <submittedName>
        <fullName evidence="1">Uncharacterized protein</fullName>
    </submittedName>
</protein>
<sequence>MFLKINKKAELPKMVQHVHVRAIKPAKVGLDLDSQVKTNGINNIPKRSLIFLHNTELAMWHRAPQTKASDVTHQSPRRQCAVHEWSGTRWVLLKAAS</sequence>
<comment type="caution">
    <text evidence="1">The sequence shown here is derived from an EMBL/GenBank/DDBJ whole genome shotgun (WGS) entry which is preliminary data.</text>
</comment>
<dbReference type="AlphaFoldDB" id="A0AAP0LIS2"/>
<dbReference type="Proteomes" id="UP001428341">
    <property type="component" value="Unassembled WGS sequence"/>
</dbReference>
<accession>A0AAP0LIS2</accession>
<dbReference type="EMBL" id="JBCGBO010000025">
    <property type="protein sequence ID" value="KAK9175871.1"/>
    <property type="molecule type" value="Genomic_DNA"/>
</dbReference>
<reference evidence="1 2" key="1">
    <citation type="submission" date="2024-05" db="EMBL/GenBank/DDBJ databases">
        <title>Haplotype-resolved chromosome-level genome assembly of Huyou (Citrus changshanensis).</title>
        <authorList>
            <person name="Miao C."/>
            <person name="Chen W."/>
            <person name="Wu Y."/>
            <person name="Wang L."/>
            <person name="Zhao S."/>
            <person name="Grierson D."/>
            <person name="Xu C."/>
            <person name="Chen K."/>
        </authorList>
    </citation>
    <scope>NUCLEOTIDE SEQUENCE [LARGE SCALE GENOMIC DNA]</scope>
    <source>
        <strain evidence="1">01-14</strain>
        <tissue evidence="1">Leaf</tissue>
    </source>
</reference>